<evidence type="ECO:0000256" key="2">
    <source>
        <dbReference type="ARBA" id="ARBA00022884"/>
    </source>
</evidence>
<dbReference type="SMART" id="SM00360">
    <property type="entry name" value="RRM"/>
    <property type="match status" value="3"/>
</dbReference>
<gene>
    <name evidence="5" type="ordered locus">EROM_080440</name>
</gene>
<dbReference type="CDD" id="cd12320">
    <property type="entry name" value="RRM6_RBM19_RRM5_MRD1"/>
    <property type="match status" value="1"/>
</dbReference>
<keyword evidence="6" id="KW-1185">Reference proteome</keyword>
<feature type="domain" description="RRM" evidence="4">
    <location>
        <begin position="334"/>
        <end position="411"/>
    </location>
</feature>
<protein>
    <submittedName>
        <fullName evidence="5">Polyadenylate binding protein 2</fullName>
    </submittedName>
</protein>
<dbReference type="InterPro" id="IPR012677">
    <property type="entry name" value="Nucleotide-bd_a/b_plait_sf"/>
</dbReference>
<name>I6ZUS4_ENCRO</name>
<dbReference type="PROSITE" id="PS50102">
    <property type="entry name" value="RRM"/>
    <property type="match status" value="3"/>
</dbReference>
<feature type="domain" description="RRM" evidence="4">
    <location>
        <begin position="1"/>
        <end position="78"/>
    </location>
</feature>
<evidence type="ECO:0000313" key="6">
    <source>
        <dbReference type="Proteomes" id="UP000010094"/>
    </source>
</evidence>
<dbReference type="Proteomes" id="UP000010094">
    <property type="component" value="Chromosome VIII"/>
</dbReference>
<accession>I6ZUS4</accession>
<proteinExistence type="predicted"/>
<dbReference type="Pfam" id="PF00076">
    <property type="entry name" value="RRM_1"/>
    <property type="match status" value="3"/>
</dbReference>
<organism evidence="5 6">
    <name type="scientific">Encephalitozoon romaleae (strain SJ-2008)</name>
    <name type="common">Microsporidian parasite</name>
    <dbReference type="NCBI Taxonomy" id="1178016"/>
    <lineage>
        <taxon>Eukaryota</taxon>
        <taxon>Fungi</taxon>
        <taxon>Fungi incertae sedis</taxon>
        <taxon>Microsporidia</taxon>
        <taxon>Unikaryonidae</taxon>
        <taxon>Encephalitozoon</taxon>
    </lineage>
</organism>
<dbReference type="SUPFAM" id="SSF54928">
    <property type="entry name" value="RNA-binding domain, RBD"/>
    <property type="match status" value="3"/>
</dbReference>
<dbReference type="OrthoDB" id="439639at2759"/>
<keyword evidence="1" id="KW-0677">Repeat</keyword>
<evidence type="ECO:0000256" key="3">
    <source>
        <dbReference type="PROSITE-ProRule" id="PRU00176"/>
    </source>
</evidence>
<dbReference type="HOGENOM" id="CLU_669075_0_0_1"/>
<evidence type="ECO:0000256" key="1">
    <source>
        <dbReference type="ARBA" id="ARBA00022737"/>
    </source>
</evidence>
<dbReference type="PANTHER" id="PTHR24012">
    <property type="entry name" value="RNA BINDING PROTEIN"/>
    <property type="match status" value="1"/>
</dbReference>
<dbReference type="CDD" id="cd00590">
    <property type="entry name" value="RRM_SF"/>
    <property type="match status" value="1"/>
</dbReference>
<dbReference type="EMBL" id="CP003525">
    <property type="protein sequence ID" value="AFN83466.1"/>
    <property type="molecule type" value="Genomic_DNA"/>
</dbReference>
<dbReference type="VEuPathDB" id="MicrosporidiaDB:EROM_080440"/>
<dbReference type="InterPro" id="IPR035979">
    <property type="entry name" value="RBD_domain_sf"/>
</dbReference>
<dbReference type="GO" id="GO:0003723">
    <property type="term" value="F:RNA binding"/>
    <property type="evidence" value="ECO:0007669"/>
    <property type="project" value="UniProtKB-UniRule"/>
</dbReference>
<dbReference type="InterPro" id="IPR000504">
    <property type="entry name" value="RRM_dom"/>
</dbReference>
<sequence>MRIVVKDLPLSTTKEEIEKEFSKHGRITDVFMARNGQGRFRRICFIGYMEEKEGVEAIKYRNGSLFKNQKIRCEALKEDIVQMGESEKRMVKYSRKIFIRNVPMEVSEQIIHDTFKEYGEIEEVGLLDLKEGKGAYVKFSEGECAVEAYRSVKTIGGMKARMYPWKDKAEKSQYEHYNTLFFSFESVVKRICESERIAAKDLVDINDKDLGARMALIETHLVQETKEFLENNGIYLDNLTGEIDKRTLIIRNMELMKCLDLVDSGCKISIAPSKCLALLKFEEEEEARKCYKKLSLKRMKEKVIYCEYAPVCNIPKDTKEEMPKDYSKKDRAINKLLVRNVPFQASEKEIRKIFDSFHVVDVRIPIKREGTSRGFCFVTLGSPDEVDAAIRHFGSSTHLYGRRLVLEKAKS</sequence>
<dbReference type="Gene3D" id="3.30.70.330">
    <property type="match status" value="4"/>
</dbReference>
<dbReference type="RefSeq" id="XP_009264963.1">
    <property type="nucleotide sequence ID" value="XM_009266688.1"/>
</dbReference>
<evidence type="ECO:0000259" key="4">
    <source>
        <dbReference type="PROSITE" id="PS50102"/>
    </source>
</evidence>
<dbReference type="AlphaFoldDB" id="I6ZUS4"/>
<feature type="domain" description="RRM" evidence="4">
    <location>
        <begin position="95"/>
        <end position="177"/>
    </location>
</feature>
<keyword evidence="2 3" id="KW-0694">RNA-binding</keyword>
<dbReference type="GeneID" id="20521780"/>
<evidence type="ECO:0000313" key="5">
    <source>
        <dbReference type="EMBL" id="AFN83466.1"/>
    </source>
</evidence>
<dbReference type="KEGG" id="ero:EROM_080440"/>
<reference evidence="5 6" key="1">
    <citation type="journal article" date="2012" name="Proc. Natl. Acad. Sci. U.S.A.">
        <title>Gain and loss of multiple functionally related, horizontally transferred genes in the reduced genomes of two microsporidian parasites.</title>
        <authorList>
            <person name="Pombert J.-F."/>
            <person name="Selman M."/>
            <person name="Burki F."/>
            <person name="Bardell F.T."/>
            <person name="Farinelli L."/>
            <person name="Solter L.F."/>
            <person name="Whitman D.W."/>
            <person name="Weiss L.M."/>
            <person name="Corradi N."/>
            <person name="Keeling P.J."/>
        </authorList>
    </citation>
    <scope>NUCLEOTIDE SEQUENCE [LARGE SCALE GENOMIC DNA]</scope>
    <source>
        <strain evidence="5 6">SJ-2008</strain>
    </source>
</reference>